<name>A0ABD3ID59_9MARC</name>
<feature type="compositionally biased region" description="Low complexity" evidence="1">
    <location>
        <begin position="48"/>
        <end position="57"/>
    </location>
</feature>
<dbReference type="EMBL" id="JBJQOH010000001">
    <property type="protein sequence ID" value="KAL3700197.1"/>
    <property type="molecule type" value="Genomic_DNA"/>
</dbReference>
<dbReference type="AlphaFoldDB" id="A0ABD3ID59"/>
<gene>
    <name evidence="2" type="ORF">R1sor_018219</name>
</gene>
<feature type="compositionally biased region" description="Polar residues" evidence="1">
    <location>
        <begin position="58"/>
        <end position="75"/>
    </location>
</feature>
<feature type="region of interest" description="Disordered" evidence="1">
    <location>
        <begin position="236"/>
        <end position="269"/>
    </location>
</feature>
<organism evidence="2 3">
    <name type="scientific">Riccia sorocarpa</name>
    <dbReference type="NCBI Taxonomy" id="122646"/>
    <lineage>
        <taxon>Eukaryota</taxon>
        <taxon>Viridiplantae</taxon>
        <taxon>Streptophyta</taxon>
        <taxon>Embryophyta</taxon>
        <taxon>Marchantiophyta</taxon>
        <taxon>Marchantiopsida</taxon>
        <taxon>Marchantiidae</taxon>
        <taxon>Marchantiales</taxon>
        <taxon>Ricciaceae</taxon>
        <taxon>Riccia</taxon>
    </lineage>
</organism>
<feature type="region of interest" description="Disordered" evidence="1">
    <location>
        <begin position="157"/>
        <end position="205"/>
    </location>
</feature>
<proteinExistence type="predicted"/>
<accession>A0ABD3ID59</accession>
<evidence type="ECO:0000313" key="3">
    <source>
        <dbReference type="Proteomes" id="UP001633002"/>
    </source>
</evidence>
<comment type="caution">
    <text evidence="2">The sequence shown here is derived from an EMBL/GenBank/DDBJ whole genome shotgun (WGS) entry which is preliminary data.</text>
</comment>
<feature type="compositionally biased region" description="Basic and acidic residues" evidence="1">
    <location>
        <begin position="132"/>
        <end position="145"/>
    </location>
</feature>
<dbReference type="Proteomes" id="UP001633002">
    <property type="component" value="Unassembled WGS sequence"/>
</dbReference>
<feature type="compositionally biased region" description="Polar residues" evidence="1">
    <location>
        <begin position="244"/>
        <end position="255"/>
    </location>
</feature>
<evidence type="ECO:0000256" key="1">
    <source>
        <dbReference type="SAM" id="MobiDB-lite"/>
    </source>
</evidence>
<keyword evidence="3" id="KW-1185">Reference proteome</keyword>
<feature type="region of interest" description="Disordered" evidence="1">
    <location>
        <begin position="89"/>
        <end position="145"/>
    </location>
</feature>
<feature type="region of interest" description="Disordered" evidence="1">
    <location>
        <begin position="36"/>
        <end position="76"/>
    </location>
</feature>
<protein>
    <submittedName>
        <fullName evidence="2">Uncharacterized protein</fullName>
    </submittedName>
</protein>
<evidence type="ECO:0000313" key="2">
    <source>
        <dbReference type="EMBL" id="KAL3700197.1"/>
    </source>
</evidence>
<feature type="compositionally biased region" description="Polar residues" evidence="1">
    <location>
        <begin position="36"/>
        <end position="47"/>
    </location>
</feature>
<reference evidence="2 3" key="1">
    <citation type="submission" date="2024-09" db="EMBL/GenBank/DDBJ databases">
        <title>Chromosome-scale assembly of Riccia sorocarpa.</title>
        <authorList>
            <person name="Paukszto L."/>
        </authorList>
    </citation>
    <scope>NUCLEOTIDE SEQUENCE [LARGE SCALE GENOMIC DNA]</scope>
    <source>
        <strain evidence="2">LP-2024</strain>
        <tissue evidence="2">Aerial parts of the thallus</tissue>
    </source>
</reference>
<sequence>MGTTGRVSVYTENEKRQMKEEVEYLTALKKRGLLSTDTPTFRSGIGTNPSSSLNNPSTEAGSVGNNPGILPSSSAARVREGLEQVAVNPAKFNPLRANSDGINPLWSDTVEETPIEGNPEGTDPEGGNPESVLHKNPDVLNPDKDHLVDQNREECNPIVFNSDPIPLGDPNWNTRPGTPAVTPSVSPRSGPSSPRGSQPHGSQPRIFFNIFGTTAPSVTPQPPVIPHTVTPIQAVPKTVVTPPSGRTTVGTSTPPVQAIPGPTGVRVPT</sequence>
<feature type="compositionally biased region" description="Low complexity" evidence="1">
    <location>
        <begin position="183"/>
        <end position="204"/>
    </location>
</feature>